<dbReference type="InParanoid" id="A0A3N4LDZ8"/>
<dbReference type="Gene3D" id="3.90.70.130">
    <property type="match status" value="1"/>
</dbReference>
<dbReference type="Pfam" id="PF07910">
    <property type="entry name" value="Peptidase_C78"/>
    <property type="match status" value="1"/>
</dbReference>
<reference evidence="4 5" key="1">
    <citation type="journal article" date="2018" name="Nat. Ecol. Evol.">
        <title>Pezizomycetes genomes reveal the molecular basis of ectomycorrhizal truffle lifestyle.</title>
        <authorList>
            <person name="Murat C."/>
            <person name="Payen T."/>
            <person name="Noel B."/>
            <person name="Kuo A."/>
            <person name="Morin E."/>
            <person name="Chen J."/>
            <person name="Kohler A."/>
            <person name="Krizsan K."/>
            <person name="Balestrini R."/>
            <person name="Da Silva C."/>
            <person name="Montanini B."/>
            <person name="Hainaut M."/>
            <person name="Levati E."/>
            <person name="Barry K.W."/>
            <person name="Belfiori B."/>
            <person name="Cichocki N."/>
            <person name="Clum A."/>
            <person name="Dockter R.B."/>
            <person name="Fauchery L."/>
            <person name="Guy J."/>
            <person name="Iotti M."/>
            <person name="Le Tacon F."/>
            <person name="Lindquist E.A."/>
            <person name="Lipzen A."/>
            <person name="Malagnac F."/>
            <person name="Mello A."/>
            <person name="Molinier V."/>
            <person name="Miyauchi S."/>
            <person name="Poulain J."/>
            <person name="Riccioni C."/>
            <person name="Rubini A."/>
            <person name="Sitrit Y."/>
            <person name="Splivallo R."/>
            <person name="Traeger S."/>
            <person name="Wang M."/>
            <person name="Zifcakova L."/>
            <person name="Wipf D."/>
            <person name="Zambonelli A."/>
            <person name="Paolocci F."/>
            <person name="Nowrousian M."/>
            <person name="Ottonello S."/>
            <person name="Baldrian P."/>
            <person name="Spatafora J.W."/>
            <person name="Henrissat B."/>
            <person name="Nagy L.G."/>
            <person name="Aury J.M."/>
            <person name="Wincker P."/>
            <person name="Grigoriev I.V."/>
            <person name="Bonfante P."/>
            <person name="Martin F.M."/>
        </authorList>
    </citation>
    <scope>NUCLEOTIDE SEQUENCE [LARGE SCALE GENOMIC DNA]</scope>
    <source>
        <strain evidence="4 5">ATCC MYA-4762</strain>
    </source>
</reference>
<proteinExistence type="predicted"/>
<gene>
    <name evidence="4" type="ORF">L211DRAFT_814049</name>
</gene>
<feature type="region of interest" description="Disordered" evidence="2">
    <location>
        <begin position="95"/>
        <end position="188"/>
    </location>
</feature>
<protein>
    <submittedName>
        <fullName evidence="4">DUF1671-domain-containing protein</fullName>
    </submittedName>
</protein>
<evidence type="ECO:0000256" key="1">
    <source>
        <dbReference type="ARBA" id="ARBA00022801"/>
    </source>
</evidence>
<dbReference type="InterPro" id="IPR012462">
    <property type="entry name" value="UFSP1/2_DUB_cat"/>
</dbReference>
<sequence length="499" mass="56321">MSSSRYHRLEALEVMVCPFCGFHDPVLYKIQFHIESFHTPDSPFIIEEEKAQIMELIEDEDSGYVLCTEETCGEPVLRQELQTHLDMHLAEQVALTGSGDERPNSSERSCTRAAETSGDSKALDQLKNPRTPAPTLPSPSSSIPRARHSLSESHTSSSSNSHHKKNSRTGEEQSRKKSKLRKLGTTELGPYATEKQMPLELYQALLKGPPINKHMKFGPNGTLVEVYTVANETAGLIPVIAKLCEKDDCVSHAWLCDGAVRHVGKQMHKEGGFCGYRNIQMMISYIQGAYAEGFHQFQGMIPSIIRLQDMIERGWDMGINTHGRLETGGIRGTRKYIGTSEAETLFASTGLPCGVKHLARYEERPAYEVLYDFVQRHFEEGRTRGNSDRILQTCRPPIYFQHAGHSMTIVGLELHTNGSRSLLVFDPSYSPCPGIRDLVGVSKIGSKANVHALLRLHRRGDNYLYKYREFELLTMLPNNKYTGIIEGFHMHEFFKSRYR</sequence>
<feature type="domain" description="UFSP1/2/DUB catalytic" evidence="3">
    <location>
        <begin position="253"/>
        <end position="473"/>
    </location>
</feature>
<dbReference type="AlphaFoldDB" id="A0A3N4LDZ8"/>
<evidence type="ECO:0000256" key="2">
    <source>
        <dbReference type="SAM" id="MobiDB-lite"/>
    </source>
</evidence>
<evidence type="ECO:0000313" key="5">
    <source>
        <dbReference type="Proteomes" id="UP000267821"/>
    </source>
</evidence>
<keyword evidence="5" id="KW-1185">Reference proteome</keyword>
<accession>A0A3N4LDZ8</accession>
<organism evidence="4 5">
    <name type="scientific">Terfezia boudieri ATCC MYA-4762</name>
    <dbReference type="NCBI Taxonomy" id="1051890"/>
    <lineage>
        <taxon>Eukaryota</taxon>
        <taxon>Fungi</taxon>
        <taxon>Dikarya</taxon>
        <taxon>Ascomycota</taxon>
        <taxon>Pezizomycotina</taxon>
        <taxon>Pezizomycetes</taxon>
        <taxon>Pezizales</taxon>
        <taxon>Pezizaceae</taxon>
        <taxon>Terfezia</taxon>
    </lineage>
</organism>
<dbReference type="EMBL" id="ML121585">
    <property type="protein sequence ID" value="RPB19709.1"/>
    <property type="molecule type" value="Genomic_DNA"/>
</dbReference>
<dbReference type="Proteomes" id="UP000267821">
    <property type="component" value="Unassembled WGS sequence"/>
</dbReference>
<name>A0A3N4LDZ8_9PEZI</name>
<dbReference type="OrthoDB" id="288987at2759"/>
<dbReference type="GO" id="GO:0016787">
    <property type="term" value="F:hydrolase activity"/>
    <property type="evidence" value="ECO:0007669"/>
    <property type="project" value="UniProtKB-KW"/>
</dbReference>
<evidence type="ECO:0000313" key="4">
    <source>
        <dbReference type="EMBL" id="RPB19709.1"/>
    </source>
</evidence>
<dbReference type="STRING" id="1051890.A0A3N4LDZ8"/>
<evidence type="ECO:0000259" key="3">
    <source>
        <dbReference type="Pfam" id="PF07910"/>
    </source>
</evidence>
<keyword evidence="1" id="KW-0378">Hydrolase</keyword>